<sequence>MNDVARDAVTSATAEASKKDDSRDILTSEAEGNITTETQSIEKIQKYQV</sequence>
<dbReference type="EMBL" id="LXQA010472997">
    <property type="protein sequence ID" value="MCI54027.1"/>
    <property type="molecule type" value="Genomic_DNA"/>
</dbReference>
<comment type="caution">
    <text evidence="2">The sequence shown here is derived from an EMBL/GenBank/DDBJ whole genome shotgun (WGS) entry which is preliminary data.</text>
</comment>
<evidence type="ECO:0000313" key="2">
    <source>
        <dbReference type="EMBL" id="MCI54027.1"/>
    </source>
</evidence>
<keyword evidence="3" id="KW-1185">Reference proteome</keyword>
<dbReference type="AlphaFoldDB" id="A0A392T0W5"/>
<reference evidence="2 3" key="1">
    <citation type="journal article" date="2018" name="Front. Plant Sci.">
        <title>Red Clover (Trifolium pratense) and Zigzag Clover (T. medium) - A Picture of Genomic Similarities and Differences.</title>
        <authorList>
            <person name="Dluhosova J."/>
            <person name="Istvanek J."/>
            <person name="Nedelnik J."/>
            <person name="Repkova J."/>
        </authorList>
    </citation>
    <scope>NUCLEOTIDE SEQUENCE [LARGE SCALE GENOMIC DNA]</scope>
    <source>
        <strain evidence="3">cv. 10/8</strain>
        <tissue evidence="2">Leaf</tissue>
    </source>
</reference>
<feature type="compositionally biased region" description="Basic and acidic residues" evidence="1">
    <location>
        <begin position="16"/>
        <end position="26"/>
    </location>
</feature>
<organism evidence="2 3">
    <name type="scientific">Trifolium medium</name>
    <dbReference type="NCBI Taxonomy" id="97028"/>
    <lineage>
        <taxon>Eukaryota</taxon>
        <taxon>Viridiplantae</taxon>
        <taxon>Streptophyta</taxon>
        <taxon>Embryophyta</taxon>
        <taxon>Tracheophyta</taxon>
        <taxon>Spermatophyta</taxon>
        <taxon>Magnoliopsida</taxon>
        <taxon>eudicotyledons</taxon>
        <taxon>Gunneridae</taxon>
        <taxon>Pentapetalae</taxon>
        <taxon>rosids</taxon>
        <taxon>fabids</taxon>
        <taxon>Fabales</taxon>
        <taxon>Fabaceae</taxon>
        <taxon>Papilionoideae</taxon>
        <taxon>50 kb inversion clade</taxon>
        <taxon>NPAAA clade</taxon>
        <taxon>Hologalegina</taxon>
        <taxon>IRL clade</taxon>
        <taxon>Trifolieae</taxon>
        <taxon>Trifolium</taxon>
    </lineage>
</organism>
<evidence type="ECO:0000256" key="1">
    <source>
        <dbReference type="SAM" id="MobiDB-lite"/>
    </source>
</evidence>
<protein>
    <submittedName>
        <fullName evidence="2">Uncharacterized protein</fullName>
    </submittedName>
</protein>
<proteinExistence type="predicted"/>
<name>A0A392T0W5_9FABA</name>
<feature type="region of interest" description="Disordered" evidence="1">
    <location>
        <begin position="1"/>
        <end position="33"/>
    </location>
</feature>
<accession>A0A392T0W5</accession>
<evidence type="ECO:0000313" key="3">
    <source>
        <dbReference type="Proteomes" id="UP000265520"/>
    </source>
</evidence>
<dbReference type="Proteomes" id="UP000265520">
    <property type="component" value="Unassembled WGS sequence"/>
</dbReference>
<feature type="non-terminal residue" evidence="2">
    <location>
        <position position="49"/>
    </location>
</feature>